<dbReference type="Proteomes" id="UP001152320">
    <property type="component" value="Chromosome 12"/>
</dbReference>
<evidence type="ECO:0000313" key="2">
    <source>
        <dbReference type="Proteomes" id="UP001152320"/>
    </source>
</evidence>
<gene>
    <name evidence="1" type="ORF">HOLleu_26035</name>
</gene>
<accession>A0A9Q1BSR6</accession>
<proteinExistence type="predicted"/>
<protein>
    <submittedName>
        <fullName evidence="1">Uncharacterized protein</fullName>
    </submittedName>
</protein>
<dbReference type="OrthoDB" id="6428524at2759"/>
<dbReference type="EMBL" id="JAIZAY010000012">
    <property type="protein sequence ID" value="KAJ8032493.1"/>
    <property type="molecule type" value="Genomic_DNA"/>
</dbReference>
<dbReference type="AlphaFoldDB" id="A0A9Q1BSR6"/>
<reference evidence="1" key="1">
    <citation type="submission" date="2021-10" db="EMBL/GenBank/DDBJ databases">
        <title>Tropical sea cucumber genome reveals ecological adaptation and Cuvierian tubules defense mechanism.</title>
        <authorList>
            <person name="Chen T."/>
        </authorList>
    </citation>
    <scope>NUCLEOTIDE SEQUENCE</scope>
    <source>
        <strain evidence="1">Nanhai2018</strain>
        <tissue evidence="1">Muscle</tissue>
    </source>
</reference>
<evidence type="ECO:0000313" key="1">
    <source>
        <dbReference type="EMBL" id="KAJ8032493.1"/>
    </source>
</evidence>
<sequence length="322" mass="36588">MALPIPLEDLRETFSSILKLDNVQEVRSSGFKKSQPLRKKLGKISWAYRGNLGSPTAPRPDFSLEINREAYMYSFMARHSYLTYKAASGNEAHLFPRYPLEDSTSMCAIGGGPGSDIIGLVMAYHRQYPDKSDPFVDEVHVLDRCTEWEQSWNSLVERCPKRLKQILPEVHFKYFDFLDANLSTSQKNAIRKAKIVTMIKSLSPVTAMLHDNRIGDEDDANNGWNSLHHIIDAMSPGAVLLYIDNKHGTQRQDLEDALRKVTIAKELTPFKELDSRSLGKSAWLPAREQSSNLNNKGYSCYQVTELDQTKTEEKSSKTHDPY</sequence>
<name>A0A9Q1BSR6_HOLLE</name>
<keyword evidence="2" id="KW-1185">Reference proteome</keyword>
<organism evidence="1 2">
    <name type="scientific">Holothuria leucospilota</name>
    <name type="common">Black long sea cucumber</name>
    <name type="synonym">Mertensiothuria leucospilota</name>
    <dbReference type="NCBI Taxonomy" id="206669"/>
    <lineage>
        <taxon>Eukaryota</taxon>
        <taxon>Metazoa</taxon>
        <taxon>Echinodermata</taxon>
        <taxon>Eleutherozoa</taxon>
        <taxon>Echinozoa</taxon>
        <taxon>Holothuroidea</taxon>
        <taxon>Aspidochirotacea</taxon>
        <taxon>Aspidochirotida</taxon>
        <taxon>Holothuriidae</taxon>
        <taxon>Holothuria</taxon>
    </lineage>
</organism>
<comment type="caution">
    <text evidence="1">The sequence shown here is derived from an EMBL/GenBank/DDBJ whole genome shotgun (WGS) entry which is preliminary data.</text>
</comment>